<feature type="region of interest" description="Disordered" evidence="1">
    <location>
        <begin position="168"/>
        <end position="222"/>
    </location>
</feature>
<evidence type="ECO:0000256" key="1">
    <source>
        <dbReference type="SAM" id="MobiDB-lite"/>
    </source>
</evidence>
<feature type="region of interest" description="Disordered" evidence="1">
    <location>
        <begin position="1"/>
        <end position="71"/>
    </location>
</feature>
<feature type="compositionally biased region" description="Basic and acidic residues" evidence="1">
    <location>
        <begin position="168"/>
        <end position="180"/>
    </location>
</feature>
<evidence type="ECO:0000313" key="3">
    <source>
        <dbReference type="Proteomes" id="UP000275385"/>
    </source>
</evidence>
<sequence>MNKPECLTQPLGVLQSLQPSTHQLPNYPSNSSSTPKIPRTPLPLSSDQNPSPTQPNQPSLPLPHPQPLSIPAATSHAASHILNRPKNQHSQNLLVDVAETATEIFPYELVARRHGCAAFKVVEALAAVVQVPLLRCATDKRRAGKLGAERVKEVREMRKVWAVRERERERLRKEQEKRGEISGAGEKVGEGSGGMKSGQGRVGDREKSKEPRSVVVPPAPGQPSVLEVAQMLGPMEMPDVLAGNGVFTVQWQ</sequence>
<dbReference type="Proteomes" id="UP000275385">
    <property type="component" value="Unassembled WGS sequence"/>
</dbReference>
<gene>
    <name evidence="2" type="ORF">DL546_009390</name>
</gene>
<accession>A0A420YIV1</accession>
<feature type="compositionally biased region" description="Gly residues" evidence="1">
    <location>
        <begin position="190"/>
        <end position="201"/>
    </location>
</feature>
<feature type="compositionally biased region" description="Pro residues" evidence="1">
    <location>
        <begin position="52"/>
        <end position="68"/>
    </location>
</feature>
<dbReference type="EMBL" id="QVQW01000008">
    <property type="protein sequence ID" value="RKU47706.1"/>
    <property type="molecule type" value="Genomic_DNA"/>
</dbReference>
<protein>
    <submittedName>
        <fullName evidence="2">Uncharacterized protein</fullName>
    </submittedName>
</protein>
<comment type="caution">
    <text evidence="2">The sequence shown here is derived from an EMBL/GenBank/DDBJ whole genome shotgun (WGS) entry which is preliminary data.</text>
</comment>
<feature type="compositionally biased region" description="Polar residues" evidence="1">
    <location>
        <begin position="15"/>
        <end position="35"/>
    </location>
</feature>
<proteinExistence type="predicted"/>
<organism evidence="2 3">
    <name type="scientific">Coniochaeta pulveracea</name>
    <dbReference type="NCBI Taxonomy" id="177199"/>
    <lineage>
        <taxon>Eukaryota</taxon>
        <taxon>Fungi</taxon>
        <taxon>Dikarya</taxon>
        <taxon>Ascomycota</taxon>
        <taxon>Pezizomycotina</taxon>
        <taxon>Sordariomycetes</taxon>
        <taxon>Sordariomycetidae</taxon>
        <taxon>Coniochaetales</taxon>
        <taxon>Coniochaetaceae</taxon>
        <taxon>Coniochaeta</taxon>
    </lineage>
</organism>
<keyword evidence="3" id="KW-1185">Reference proteome</keyword>
<name>A0A420YIV1_9PEZI</name>
<feature type="compositionally biased region" description="Basic and acidic residues" evidence="1">
    <location>
        <begin position="202"/>
        <end position="212"/>
    </location>
</feature>
<reference evidence="2 3" key="1">
    <citation type="submission" date="2018-08" db="EMBL/GenBank/DDBJ databases">
        <title>Draft genome of the lignicolous fungus Coniochaeta pulveracea.</title>
        <authorList>
            <person name="Borstlap C.J."/>
            <person name="De Witt R.N."/>
            <person name="Botha A."/>
            <person name="Volschenk H."/>
        </authorList>
    </citation>
    <scope>NUCLEOTIDE SEQUENCE [LARGE SCALE GENOMIC DNA]</scope>
    <source>
        <strain evidence="2 3">CAB683</strain>
    </source>
</reference>
<dbReference type="AlphaFoldDB" id="A0A420YIV1"/>
<dbReference type="OrthoDB" id="3515338at2759"/>
<dbReference type="STRING" id="177199.A0A420YIV1"/>
<evidence type="ECO:0000313" key="2">
    <source>
        <dbReference type="EMBL" id="RKU47706.1"/>
    </source>
</evidence>